<dbReference type="OrthoDB" id="2739807at2"/>
<evidence type="ECO:0000259" key="1">
    <source>
        <dbReference type="Pfam" id="PF04965"/>
    </source>
</evidence>
<sequence length="106" mass="11480">MEYTVSTQSTGVIFGATGLQAIIQNVRTILTTVQGTVPLDRGFGIDIVDIDTPIEVARALLSGRIIDAVRKYEPRVEVVSVNFLAEEGEGRLLPVVKIRLREGGTV</sequence>
<feature type="domain" description="IraD/Gp25-like" evidence="1">
    <location>
        <begin position="18"/>
        <end position="100"/>
    </location>
</feature>
<dbReference type="Pfam" id="PF04965">
    <property type="entry name" value="GPW_gp25"/>
    <property type="match status" value="1"/>
</dbReference>
<dbReference type="EMBL" id="JNVM01000040">
    <property type="protein sequence ID" value="KEQ22301.1"/>
    <property type="molecule type" value="Genomic_DNA"/>
</dbReference>
<dbReference type="eggNOG" id="COG3628">
    <property type="taxonomic scope" value="Bacteria"/>
</dbReference>
<dbReference type="RefSeq" id="WP_036691546.1">
    <property type="nucleotide sequence ID" value="NZ_JNVM01000040.1"/>
</dbReference>
<dbReference type="AlphaFoldDB" id="A0A081NV28"/>
<proteinExistence type="predicted"/>
<dbReference type="SUPFAM" id="SSF160719">
    <property type="entry name" value="gpW/gp25-like"/>
    <property type="match status" value="1"/>
</dbReference>
<reference evidence="2 3" key="1">
    <citation type="submission" date="2014-06" db="EMBL/GenBank/DDBJ databases">
        <title>Draft genome sequence of Paenibacillus sp. MSt1.</title>
        <authorList>
            <person name="Aw Y.K."/>
            <person name="Ong K.S."/>
            <person name="Gan H.M."/>
            <person name="Lee S.M."/>
        </authorList>
    </citation>
    <scope>NUCLEOTIDE SEQUENCE [LARGE SCALE GENOMIC DNA]</scope>
    <source>
        <strain evidence="2 3">MSt1</strain>
    </source>
</reference>
<gene>
    <name evidence="2" type="ORF">ET33_26370</name>
</gene>
<protein>
    <recommendedName>
        <fullName evidence="1">IraD/Gp25-like domain-containing protein</fullName>
    </recommendedName>
</protein>
<comment type="caution">
    <text evidence="2">The sequence shown here is derived from an EMBL/GenBank/DDBJ whole genome shotgun (WGS) entry which is preliminary data.</text>
</comment>
<keyword evidence="3" id="KW-1185">Reference proteome</keyword>
<name>A0A081NV28_9BACL</name>
<accession>A0A081NV28</accession>
<dbReference type="Gene3D" id="3.10.450.40">
    <property type="match status" value="1"/>
</dbReference>
<evidence type="ECO:0000313" key="2">
    <source>
        <dbReference type="EMBL" id="KEQ22301.1"/>
    </source>
</evidence>
<dbReference type="Proteomes" id="UP000028123">
    <property type="component" value="Unassembled WGS sequence"/>
</dbReference>
<organism evidence="2 3">
    <name type="scientific">Paenibacillus tyrfis</name>
    <dbReference type="NCBI Taxonomy" id="1501230"/>
    <lineage>
        <taxon>Bacteria</taxon>
        <taxon>Bacillati</taxon>
        <taxon>Bacillota</taxon>
        <taxon>Bacilli</taxon>
        <taxon>Bacillales</taxon>
        <taxon>Paenibacillaceae</taxon>
        <taxon>Paenibacillus</taxon>
    </lineage>
</organism>
<dbReference type="InterPro" id="IPR007048">
    <property type="entry name" value="IraD/Gp25-like"/>
</dbReference>
<evidence type="ECO:0000313" key="3">
    <source>
        <dbReference type="Proteomes" id="UP000028123"/>
    </source>
</evidence>